<evidence type="ECO:0000256" key="5">
    <source>
        <dbReference type="ARBA" id="ARBA00029569"/>
    </source>
</evidence>
<reference evidence="6" key="1">
    <citation type="submission" date="2014-12" db="EMBL/GenBank/DDBJ databases">
        <title>Insight into the proteome of Arion vulgaris.</title>
        <authorList>
            <person name="Aradska J."/>
            <person name="Bulat T."/>
            <person name="Smidak R."/>
            <person name="Sarate P."/>
            <person name="Gangsoo J."/>
            <person name="Sialana F."/>
            <person name="Bilban M."/>
            <person name="Lubec G."/>
        </authorList>
    </citation>
    <scope>NUCLEOTIDE SEQUENCE</scope>
    <source>
        <tissue evidence="6">Skin</tissue>
    </source>
</reference>
<dbReference type="Gene3D" id="1.25.40.10">
    <property type="entry name" value="Tetratricopeptide repeat domain"/>
    <property type="match status" value="1"/>
</dbReference>
<protein>
    <recommendedName>
        <fullName evidence="2">peptidylprolyl isomerase</fullName>
        <ecNumber evidence="2">5.2.1.8</ecNumber>
    </recommendedName>
    <alternativeName>
        <fullName evidence="5">Rotamase</fullName>
    </alternativeName>
</protein>
<accession>A0A0B6XYW8</accession>
<evidence type="ECO:0000256" key="4">
    <source>
        <dbReference type="ARBA" id="ARBA00023235"/>
    </source>
</evidence>
<name>A0A0B6XYW8_9EUPU</name>
<gene>
    <name evidence="6" type="primary">ORF7106</name>
</gene>
<dbReference type="PANTHER" id="PTHR46512:SF9">
    <property type="entry name" value="PEPTIDYLPROLYL ISOMERASE"/>
    <property type="match status" value="1"/>
</dbReference>
<sequence>MANKTMDLDGKLTDQHKLSKVREFKERGNAAYKDGKFHKAAGSYHRAILYLKGLSVNCPDILGALVSEGGGGASSNAAPKMSTEMIEEVRVLTCECYNNLAACMLKDSEPKYERIIQHCNTALEASPNNVKALFRKGTSQYALRDYQEALKTFEKAPPDPSIMKYTELCKAGMKMQDREMAARMKNMFKS</sequence>
<keyword evidence="3" id="KW-0697">Rotamase</keyword>
<evidence type="ECO:0000256" key="1">
    <source>
        <dbReference type="ARBA" id="ARBA00000971"/>
    </source>
</evidence>
<dbReference type="PANTHER" id="PTHR46512">
    <property type="entry name" value="PEPTIDYLPROLYL ISOMERASE"/>
    <property type="match status" value="1"/>
</dbReference>
<dbReference type="AlphaFoldDB" id="A0A0B6XYW8"/>
<dbReference type="InterPro" id="IPR050754">
    <property type="entry name" value="FKBP4/5/8-like"/>
</dbReference>
<dbReference type="EMBL" id="HACG01002407">
    <property type="protein sequence ID" value="CEK49272.1"/>
    <property type="molecule type" value="Transcribed_RNA"/>
</dbReference>
<dbReference type="SUPFAM" id="SSF48452">
    <property type="entry name" value="TPR-like"/>
    <property type="match status" value="1"/>
</dbReference>
<dbReference type="SMART" id="SM00028">
    <property type="entry name" value="TPR"/>
    <property type="match status" value="3"/>
</dbReference>
<evidence type="ECO:0000256" key="3">
    <source>
        <dbReference type="ARBA" id="ARBA00023110"/>
    </source>
</evidence>
<dbReference type="InterPro" id="IPR019734">
    <property type="entry name" value="TPR_rpt"/>
</dbReference>
<keyword evidence="4" id="KW-0413">Isomerase</keyword>
<evidence type="ECO:0000313" key="6">
    <source>
        <dbReference type="EMBL" id="CEK49272.1"/>
    </source>
</evidence>
<comment type="catalytic activity">
    <reaction evidence="1">
        <text>[protein]-peptidylproline (omega=180) = [protein]-peptidylproline (omega=0)</text>
        <dbReference type="Rhea" id="RHEA:16237"/>
        <dbReference type="Rhea" id="RHEA-COMP:10747"/>
        <dbReference type="Rhea" id="RHEA-COMP:10748"/>
        <dbReference type="ChEBI" id="CHEBI:83833"/>
        <dbReference type="ChEBI" id="CHEBI:83834"/>
        <dbReference type="EC" id="5.2.1.8"/>
    </reaction>
</comment>
<organism evidence="6">
    <name type="scientific">Arion vulgaris</name>
    <dbReference type="NCBI Taxonomy" id="1028688"/>
    <lineage>
        <taxon>Eukaryota</taxon>
        <taxon>Metazoa</taxon>
        <taxon>Spiralia</taxon>
        <taxon>Lophotrochozoa</taxon>
        <taxon>Mollusca</taxon>
        <taxon>Gastropoda</taxon>
        <taxon>Heterobranchia</taxon>
        <taxon>Euthyneura</taxon>
        <taxon>Panpulmonata</taxon>
        <taxon>Eupulmonata</taxon>
        <taxon>Stylommatophora</taxon>
        <taxon>Helicina</taxon>
        <taxon>Arionoidea</taxon>
        <taxon>Arionidae</taxon>
        <taxon>Arion</taxon>
    </lineage>
</organism>
<dbReference type="EC" id="5.2.1.8" evidence="2"/>
<dbReference type="InterPro" id="IPR011990">
    <property type="entry name" value="TPR-like_helical_dom_sf"/>
</dbReference>
<dbReference type="GO" id="GO:0003755">
    <property type="term" value="F:peptidyl-prolyl cis-trans isomerase activity"/>
    <property type="evidence" value="ECO:0007669"/>
    <property type="project" value="UniProtKB-EC"/>
</dbReference>
<proteinExistence type="predicted"/>
<evidence type="ECO:0000256" key="2">
    <source>
        <dbReference type="ARBA" id="ARBA00013194"/>
    </source>
</evidence>